<feature type="compositionally biased region" description="Low complexity" evidence="1">
    <location>
        <begin position="223"/>
        <end position="236"/>
    </location>
</feature>
<proteinExistence type="predicted"/>
<reference evidence="2 3" key="1">
    <citation type="journal article" date="2012" name="J. Bacteriol.">
        <title>Draft genome of Streptomyces tsukubaensis NRRL 18488, the producer of the clinically important immunosuppressant tacrolimus (FK506).</title>
        <authorList>
            <person name="Barreiro C."/>
            <person name="Prieto C."/>
            <person name="Sola-Landa A."/>
            <person name="Solera E."/>
            <person name="Martinez-Castro M."/>
            <person name="Perez-Redondo R."/>
            <person name="Garcia-Estrada C."/>
            <person name="Aparicio J.F."/>
            <person name="Fernandez-Martinez L.T."/>
            <person name="Santos-Aberturas J."/>
            <person name="Salehi-Najafabadi Z."/>
            <person name="Rodriguez-Garcia A."/>
            <person name="Tauch A."/>
            <person name="Martin J.F."/>
        </authorList>
    </citation>
    <scope>NUCLEOTIDE SEQUENCE [LARGE SCALE GENOMIC DNA]</scope>
    <source>
        <strain evidence="3">DSM 42081 / NBRC 108919 / NRRL 18488 / 9993</strain>
    </source>
</reference>
<dbReference type="RefSeq" id="WP_006346000.1">
    <property type="nucleotide sequence ID" value="NZ_CP029159.1"/>
</dbReference>
<name>I2N7X7_STRT9</name>
<organism evidence="2 3">
    <name type="scientific">Streptomyces tsukubensis (strain DSM 42081 / NBRC 108919 / NRRL 18488 / 9993)</name>
    <dbReference type="NCBI Taxonomy" id="1114943"/>
    <lineage>
        <taxon>Bacteria</taxon>
        <taxon>Bacillati</taxon>
        <taxon>Actinomycetota</taxon>
        <taxon>Actinomycetes</taxon>
        <taxon>Kitasatosporales</taxon>
        <taxon>Streptomycetaceae</taxon>
        <taxon>Streptomyces</taxon>
    </lineage>
</organism>
<feature type="compositionally biased region" description="Polar residues" evidence="1">
    <location>
        <begin position="1"/>
        <end position="15"/>
    </location>
</feature>
<feature type="region of interest" description="Disordered" evidence="1">
    <location>
        <begin position="1"/>
        <end position="20"/>
    </location>
</feature>
<evidence type="ECO:0000313" key="3">
    <source>
        <dbReference type="Proteomes" id="UP000005940"/>
    </source>
</evidence>
<gene>
    <name evidence="2" type="ORF">STSU_007190</name>
</gene>
<protein>
    <submittedName>
        <fullName evidence="2">Uncharacterized protein</fullName>
    </submittedName>
</protein>
<dbReference type="Proteomes" id="UP000005940">
    <property type="component" value="Chromosome"/>
</dbReference>
<feature type="region of interest" description="Disordered" evidence="1">
    <location>
        <begin position="208"/>
        <end position="242"/>
    </location>
</feature>
<dbReference type="AlphaFoldDB" id="I2N7X7"/>
<accession>I2N7X7</accession>
<evidence type="ECO:0000256" key="1">
    <source>
        <dbReference type="SAM" id="MobiDB-lite"/>
    </source>
</evidence>
<keyword evidence="3" id="KW-1185">Reference proteome</keyword>
<evidence type="ECO:0000313" key="2">
    <source>
        <dbReference type="EMBL" id="QKM66987.1"/>
    </source>
</evidence>
<dbReference type="EMBL" id="CP029159">
    <property type="protein sequence ID" value="QKM66987.1"/>
    <property type="molecule type" value="Genomic_DNA"/>
</dbReference>
<sequence>METVITDNTPPNSALSGAEQRKWSQMAREARAAGRLDPYESWYDTDHRLITIAALQHEDDTFTCVALAGDLDSPDLQVLGHYWDETDAIDASPPPVMPGALRPSTPHVPTPEISLGHLIHDVRQARRACDVGEAIDLVVGRDGPTGGQLVQLEEFVTLCAEFAQALDTRHAQRVAGRLGALAHQISALTAELKDAGEDLASTVAVLPPHHTPAPHRLGPGQRPLTTTLPATAPPATVRAHHH</sequence>